<dbReference type="GO" id="GO:0016740">
    <property type="term" value="F:transferase activity"/>
    <property type="evidence" value="ECO:0007669"/>
    <property type="project" value="UniProtKB-KW"/>
</dbReference>
<dbReference type="InterPro" id="IPR032442">
    <property type="entry name" value="CTU1_C"/>
</dbReference>
<dbReference type="InterPro" id="IPR000541">
    <property type="entry name" value="Ncs6/Tuc1/Ctu1"/>
</dbReference>
<protein>
    <submittedName>
        <fullName evidence="3">Cytoplasmic tRNA 2-thiolation protein 1-like protein</fullName>
    </submittedName>
</protein>
<comment type="caution">
    <text evidence="3">The sequence shown here is derived from an EMBL/GenBank/DDBJ whole genome shotgun (WGS) entry which is preliminary data.</text>
</comment>
<dbReference type="Proteomes" id="UP000194236">
    <property type="component" value="Unassembled WGS sequence"/>
</dbReference>
<dbReference type="OrthoDB" id="198857at2759"/>
<keyword evidence="1" id="KW-0808">Transferase</keyword>
<dbReference type="Gene3D" id="3.40.50.620">
    <property type="entry name" value="HUPs"/>
    <property type="match status" value="1"/>
</dbReference>
<dbReference type="NCBIfam" id="TIGR00269">
    <property type="entry name" value="TIGR00269 family protein"/>
    <property type="match status" value="1"/>
</dbReference>
<sequence length="173" mass="19964">MNILRGDIARLGRSVRIITDVSDEMETGWCIRRAKPFKYTYEKEIVLYARFKQLKYFSTECIYSPMAYRGHVREHLKQLEKIRPSVILDIIQSGECFDSRNSIIENKNILNRLKTKGICQRCGYISSQDICKACILLEGLNSGRPRLGVSKTSKIEKTIRISCNDDCNCKNES</sequence>
<evidence type="ECO:0000259" key="2">
    <source>
        <dbReference type="Pfam" id="PF16503"/>
    </source>
</evidence>
<dbReference type="GO" id="GO:0002143">
    <property type="term" value="P:tRNA wobble position uridine thiolation"/>
    <property type="evidence" value="ECO:0007669"/>
    <property type="project" value="TreeGrafter"/>
</dbReference>
<dbReference type="EMBL" id="MUJZ01041003">
    <property type="protein sequence ID" value="OTF75626.1"/>
    <property type="molecule type" value="Genomic_DNA"/>
</dbReference>
<reference evidence="3 4" key="1">
    <citation type="submission" date="2017-03" db="EMBL/GenBank/DDBJ databases">
        <title>Genome Survey of Euroglyphus maynei.</title>
        <authorList>
            <person name="Arlian L.G."/>
            <person name="Morgan M.S."/>
            <person name="Rider S.D."/>
        </authorList>
    </citation>
    <scope>NUCLEOTIDE SEQUENCE [LARGE SCALE GENOMIC DNA]</scope>
    <source>
        <strain evidence="3">Arlian Lab</strain>
        <tissue evidence="3">Whole body</tissue>
    </source>
</reference>
<organism evidence="3 4">
    <name type="scientific">Euroglyphus maynei</name>
    <name type="common">Mayne's house dust mite</name>
    <dbReference type="NCBI Taxonomy" id="6958"/>
    <lineage>
        <taxon>Eukaryota</taxon>
        <taxon>Metazoa</taxon>
        <taxon>Ecdysozoa</taxon>
        <taxon>Arthropoda</taxon>
        <taxon>Chelicerata</taxon>
        <taxon>Arachnida</taxon>
        <taxon>Acari</taxon>
        <taxon>Acariformes</taxon>
        <taxon>Sarcoptiformes</taxon>
        <taxon>Astigmata</taxon>
        <taxon>Psoroptidia</taxon>
        <taxon>Analgoidea</taxon>
        <taxon>Pyroglyphidae</taxon>
        <taxon>Pyroglyphinae</taxon>
        <taxon>Euroglyphus</taxon>
    </lineage>
</organism>
<dbReference type="GO" id="GO:0000049">
    <property type="term" value="F:tRNA binding"/>
    <property type="evidence" value="ECO:0007669"/>
    <property type="project" value="InterPro"/>
</dbReference>
<dbReference type="InterPro" id="IPR014729">
    <property type="entry name" value="Rossmann-like_a/b/a_fold"/>
</dbReference>
<evidence type="ECO:0000256" key="1">
    <source>
        <dbReference type="ARBA" id="ARBA00022679"/>
    </source>
</evidence>
<name>A0A1Y3B7N8_EURMA</name>
<dbReference type="PANTHER" id="PTHR11807:SF12">
    <property type="entry name" value="CYTOPLASMIC TRNA 2-THIOLATION PROTEIN 1"/>
    <property type="match status" value="1"/>
</dbReference>
<dbReference type="AlphaFoldDB" id="A0A1Y3B7N8"/>
<dbReference type="GO" id="GO:0002144">
    <property type="term" value="C:cytosolic tRNA wobble base thiouridylase complex"/>
    <property type="evidence" value="ECO:0007669"/>
    <property type="project" value="TreeGrafter"/>
</dbReference>
<evidence type="ECO:0000313" key="3">
    <source>
        <dbReference type="EMBL" id="OTF75626.1"/>
    </source>
</evidence>
<dbReference type="PANTHER" id="PTHR11807">
    <property type="entry name" value="ATPASES OF THE PP SUPERFAMILY-RELATED"/>
    <property type="match status" value="1"/>
</dbReference>
<dbReference type="Pfam" id="PF16503">
    <property type="entry name" value="zn-ribbon_14"/>
    <property type="match status" value="1"/>
</dbReference>
<keyword evidence="4" id="KW-1185">Reference proteome</keyword>
<dbReference type="SUPFAM" id="SSF52402">
    <property type="entry name" value="Adenine nucleotide alpha hydrolases-like"/>
    <property type="match status" value="1"/>
</dbReference>
<evidence type="ECO:0000313" key="4">
    <source>
        <dbReference type="Proteomes" id="UP000194236"/>
    </source>
</evidence>
<proteinExistence type="predicted"/>
<feature type="domain" description="Cytoplasmic tRNA 2-thiolation protein 1 C-terminal" evidence="2">
    <location>
        <begin position="118"/>
        <end position="147"/>
    </location>
</feature>
<accession>A0A1Y3B7N8</accession>
<dbReference type="GO" id="GO:0005739">
    <property type="term" value="C:mitochondrion"/>
    <property type="evidence" value="ECO:0007669"/>
    <property type="project" value="TreeGrafter"/>
</dbReference>
<gene>
    <name evidence="3" type="ORF">BLA29_006912</name>
</gene>